<evidence type="ECO:0000313" key="2">
    <source>
        <dbReference type="Proteomes" id="UP000327013"/>
    </source>
</evidence>
<dbReference type="EMBL" id="CM017327">
    <property type="protein sequence ID" value="KAE8100288.1"/>
    <property type="molecule type" value="Genomic_DNA"/>
</dbReference>
<evidence type="ECO:0000313" key="1">
    <source>
        <dbReference type="EMBL" id="KAE8100288.1"/>
    </source>
</evidence>
<sequence length="88" mass="9740">MLLFTTQAVFQRYGAPVLITSKTGCGPNLTRNPKLQSNIDSKVSIFWRADRKFHPFIGSLACVHFKIRISSIIVSGVTTEIGVSPFNN</sequence>
<dbReference type="AlphaFoldDB" id="A0A5N6RLS5"/>
<protein>
    <submittedName>
        <fullName evidence="1">Uncharacterized protein</fullName>
    </submittedName>
</protein>
<keyword evidence="2" id="KW-1185">Reference proteome</keyword>
<dbReference type="Proteomes" id="UP000327013">
    <property type="component" value="Chromosome 7"/>
</dbReference>
<organism evidence="1 2">
    <name type="scientific">Carpinus fangiana</name>
    <dbReference type="NCBI Taxonomy" id="176857"/>
    <lineage>
        <taxon>Eukaryota</taxon>
        <taxon>Viridiplantae</taxon>
        <taxon>Streptophyta</taxon>
        <taxon>Embryophyta</taxon>
        <taxon>Tracheophyta</taxon>
        <taxon>Spermatophyta</taxon>
        <taxon>Magnoliopsida</taxon>
        <taxon>eudicotyledons</taxon>
        <taxon>Gunneridae</taxon>
        <taxon>Pentapetalae</taxon>
        <taxon>rosids</taxon>
        <taxon>fabids</taxon>
        <taxon>Fagales</taxon>
        <taxon>Betulaceae</taxon>
        <taxon>Carpinus</taxon>
    </lineage>
</organism>
<accession>A0A5N6RLS5</accession>
<name>A0A5N6RLS5_9ROSI</name>
<reference evidence="1 2" key="1">
    <citation type="submission" date="2019-06" db="EMBL/GenBank/DDBJ databases">
        <title>A chromosomal-level reference genome of Carpinus fangiana (Coryloideae, Betulaceae).</title>
        <authorList>
            <person name="Yang X."/>
            <person name="Wang Z."/>
            <person name="Zhang L."/>
            <person name="Hao G."/>
            <person name="Liu J."/>
            <person name="Yang Y."/>
        </authorList>
    </citation>
    <scope>NUCLEOTIDE SEQUENCE [LARGE SCALE GENOMIC DNA]</scope>
    <source>
        <strain evidence="1">Cfa_2016G</strain>
        <tissue evidence="1">Leaf</tissue>
    </source>
</reference>
<gene>
    <name evidence="1" type="ORF">FH972_018201</name>
</gene>
<proteinExistence type="predicted"/>